<reference evidence="1 2" key="1">
    <citation type="submission" date="2021-01" db="EMBL/GenBank/DDBJ databases">
        <title>Chryseolinea sp. Jin1 Genome sequencing and assembly.</title>
        <authorList>
            <person name="Kim I."/>
        </authorList>
    </citation>
    <scope>NUCLEOTIDE SEQUENCE [LARGE SCALE GENOMIC DNA]</scope>
    <source>
        <strain evidence="1 2">Jin1</strain>
    </source>
</reference>
<evidence type="ECO:0000313" key="1">
    <source>
        <dbReference type="EMBL" id="MBL0745303.1"/>
    </source>
</evidence>
<organism evidence="1 2">
    <name type="scientific">Chryseolinea lacunae</name>
    <dbReference type="NCBI Taxonomy" id="2801331"/>
    <lineage>
        <taxon>Bacteria</taxon>
        <taxon>Pseudomonadati</taxon>
        <taxon>Bacteroidota</taxon>
        <taxon>Cytophagia</taxon>
        <taxon>Cytophagales</taxon>
        <taxon>Fulvivirgaceae</taxon>
        <taxon>Chryseolinea</taxon>
    </lineage>
</organism>
<dbReference type="RefSeq" id="WP_202015665.1">
    <property type="nucleotide sequence ID" value="NZ_JAERRB010000015.1"/>
</dbReference>
<name>A0ABS1L1H9_9BACT</name>
<comment type="caution">
    <text evidence="1">The sequence shown here is derived from an EMBL/GenBank/DDBJ whole genome shotgun (WGS) entry which is preliminary data.</text>
</comment>
<dbReference type="EMBL" id="JAERRB010000015">
    <property type="protein sequence ID" value="MBL0745303.1"/>
    <property type="molecule type" value="Genomic_DNA"/>
</dbReference>
<gene>
    <name evidence="1" type="ORF">JI741_28995</name>
</gene>
<evidence type="ECO:0008006" key="3">
    <source>
        <dbReference type="Google" id="ProtNLM"/>
    </source>
</evidence>
<protein>
    <recommendedName>
        <fullName evidence="3">Polysaccharide deacetylase</fullName>
    </recommendedName>
</protein>
<keyword evidence="2" id="KW-1185">Reference proteome</keyword>
<evidence type="ECO:0000313" key="2">
    <source>
        <dbReference type="Proteomes" id="UP000613030"/>
    </source>
</evidence>
<accession>A0ABS1L1H9</accession>
<proteinExistence type="predicted"/>
<dbReference type="Proteomes" id="UP000613030">
    <property type="component" value="Unassembled WGS sequence"/>
</dbReference>
<sequence length="495" mass="56978">MEWNSFKKIIFPRGFAVAIDDLGWNEGSNLSKGTPPGPHRAGVKRIFDLNDYKHVVAVGKAVGARIQSLFILSEMDRENVLAKYPTTTYQRSRWNNAPRVSNKEFVIMDYVKQQAAFMEFGFHGTGHEYWADDGIQRRAEWYNLIDRKPWPEHELRNHIQGFIEIMAQYDITSAKGHSFPESFVPCAYSYYWNPNGDYSLGKLLSEVGVKYANTDFAQIPELCPPSETNGGGFDHGTHVINRMNYGNLWYELQSLPKVLIDMQSTDMVESHWVNWLAPDDFVQADVTQQWVQYYKRFQREEDRYIAKNTEQLHSQWLYRRHTRVQEVTEGTVEIDNTAMPDDAYARDILGNMVLKIKLQKDQHVSSATVNGELMPAYFEDEGFGFLYLPPLEQQQYTLRYSLGTSSQPVHVFNDGTYNIYSLRKEQNQISIVLKMYGQQVVKIKCPKPDNVISLEPGLSVLSIGYEGDMLHVTLEASDMQGKRGEIRIAYATLQP</sequence>